<protein>
    <submittedName>
        <fullName evidence="1">Uncharacterized protein</fullName>
    </submittedName>
</protein>
<dbReference type="Proteomes" id="UP000228561">
    <property type="component" value="Unassembled WGS sequence"/>
</dbReference>
<proteinExistence type="predicted"/>
<dbReference type="AlphaFoldDB" id="A0A2M7B9K0"/>
<organism evidence="1 2">
    <name type="scientific">Candidatus Tagabacteria bacterium CG03_land_8_20_14_0_80_41_22</name>
    <dbReference type="NCBI Taxonomy" id="1975020"/>
    <lineage>
        <taxon>Bacteria</taxon>
        <taxon>Candidatus Tagaibacteriota</taxon>
    </lineage>
</organism>
<name>A0A2M7B9K0_9BACT</name>
<dbReference type="EMBL" id="PEVG01000005">
    <property type="protein sequence ID" value="PIU99768.1"/>
    <property type="molecule type" value="Genomic_DNA"/>
</dbReference>
<evidence type="ECO:0000313" key="2">
    <source>
        <dbReference type="Proteomes" id="UP000228561"/>
    </source>
</evidence>
<accession>A0A2M7B9K0</accession>
<evidence type="ECO:0000313" key="1">
    <source>
        <dbReference type="EMBL" id="PIU99768.1"/>
    </source>
</evidence>
<comment type="caution">
    <text evidence="1">The sequence shown here is derived from an EMBL/GenBank/DDBJ whole genome shotgun (WGS) entry which is preliminary data.</text>
</comment>
<sequence>MKNGRIKKLLEYLYDGQWLQKILIKGVGPGTVNLCYELGLVNLKRVGVKRHRGIETYRHAVRITKKGKDAPEKQAGKF</sequence>
<reference evidence="2" key="1">
    <citation type="submission" date="2017-09" db="EMBL/GenBank/DDBJ databases">
        <title>Depth-based differentiation of microbial function through sediment-hosted aquifers and enrichment of novel symbionts in the deep terrestrial subsurface.</title>
        <authorList>
            <person name="Probst A.J."/>
            <person name="Ladd B."/>
            <person name="Jarett J.K."/>
            <person name="Geller-Mcgrath D.E."/>
            <person name="Sieber C.M.K."/>
            <person name="Emerson J.B."/>
            <person name="Anantharaman K."/>
            <person name="Thomas B.C."/>
            <person name="Malmstrom R."/>
            <person name="Stieglmeier M."/>
            <person name="Klingl A."/>
            <person name="Woyke T."/>
            <person name="Ryan C.M."/>
            <person name="Banfield J.F."/>
        </authorList>
    </citation>
    <scope>NUCLEOTIDE SEQUENCE [LARGE SCALE GENOMIC DNA]</scope>
</reference>
<gene>
    <name evidence="1" type="ORF">COS58_00650</name>
</gene>